<evidence type="ECO:0000313" key="1">
    <source>
        <dbReference type="EMBL" id="QBZ64439.1"/>
    </source>
</evidence>
<dbReference type="AlphaFoldDB" id="A0A4P7NQA2"/>
<sequence>MATPKRTRRLDVVTVATTIVVGTFNGACNQLATPSVASTVPSPGSSAVASRGACTVLLGYVLPLNQAIQASFIKYMAILDLYPSKQGRQIRLSRTCNSANRR</sequence>
<reference evidence="1 2" key="1">
    <citation type="journal article" date="2019" name="Mol. Biol. Evol.">
        <title>Blast fungal genomes show frequent chromosomal changes, gene gains and losses, and effector gene turnover.</title>
        <authorList>
            <person name="Gomez Luciano L.B."/>
            <person name="Jason Tsai I."/>
            <person name="Chuma I."/>
            <person name="Tosa Y."/>
            <person name="Chen Y.H."/>
            <person name="Li J.Y."/>
            <person name="Li M.Y."/>
            <person name="Jade Lu M.Y."/>
            <person name="Nakayashiki H."/>
            <person name="Li W.H."/>
        </authorList>
    </citation>
    <scope>NUCLEOTIDE SEQUENCE [LARGE SCALE GENOMIC DNA]</scope>
    <source>
        <strain evidence="1">MZ5-1-6</strain>
    </source>
</reference>
<proteinExistence type="predicted"/>
<dbReference type="Proteomes" id="UP000294847">
    <property type="component" value="Chromosome 6"/>
</dbReference>
<protein>
    <submittedName>
        <fullName evidence="1">Uncharacterized protein</fullName>
    </submittedName>
</protein>
<organism evidence="1 2">
    <name type="scientific">Pyricularia oryzae</name>
    <name type="common">Rice blast fungus</name>
    <name type="synonym">Magnaporthe oryzae</name>
    <dbReference type="NCBI Taxonomy" id="318829"/>
    <lineage>
        <taxon>Eukaryota</taxon>
        <taxon>Fungi</taxon>
        <taxon>Dikarya</taxon>
        <taxon>Ascomycota</taxon>
        <taxon>Pezizomycotina</taxon>
        <taxon>Sordariomycetes</taxon>
        <taxon>Sordariomycetidae</taxon>
        <taxon>Magnaporthales</taxon>
        <taxon>Pyriculariaceae</taxon>
        <taxon>Pyricularia</taxon>
    </lineage>
</organism>
<accession>A0A4P7NQA2</accession>
<dbReference type="EMBL" id="CP034209">
    <property type="protein sequence ID" value="QBZ64439.1"/>
    <property type="molecule type" value="Genomic_DNA"/>
</dbReference>
<name>A0A4P7NQA2_PYROR</name>
<evidence type="ECO:0000313" key="2">
    <source>
        <dbReference type="Proteomes" id="UP000294847"/>
    </source>
</evidence>
<gene>
    <name evidence="1" type="ORF">PoMZ_06137</name>
</gene>